<organism evidence="2 3">
    <name type="scientific">Cryomyces minteri</name>
    <dbReference type="NCBI Taxonomy" id="331657"/>
    <lineage>
        <taxon>Eukaryota</taxon>
        <taxon>Fungi</taxon>
        <taxon>Dikarya</taxon>
        <taxon>Ascomycota</taxon>
        <taxon>Pezizomycotina</taxon>
        <taxon>Dothideomycetes</taxon>
        <taxon>Dothideomycetes incertae sedis</taxon>
        <taxon>Cryomyces</taxon>
    </lineage>
</organism>
<dbReference type="Pfam" id="PF17110">
    <property type="entry name" value="TFB6"/>
    <property type="match status" value="1"/>
</dbReference>
<accession>A0A4U0WS29</accession>
<evidence type="ECO:0000313" key="3">
    <source>
        <dbReference type="Proteomes" id="UP000308768"/>
    </source>
</evidence>
<evidence type="ECO:0000313" key="2">
    <source>
        <dbReference type="EMBL" id="TKA66284.1"/>
    </source>
</evidence>
<dbReference type="PANTHER" id="PTHR37781">
    <property type="entry name" value="TFIIH COMPLEX SUBUNIT"/>
    <property type="match status" value="1"/>
</dbReference>
<dbReference type="AlphaFoldDB" id="A0A4U0WS29"/>
<comment type="caution">
    <text evidence="2">The sequence shown here is derived from an EMBL/GenBank/DDBJ whole genome shotgun (WGS) entry which is preliminary data.</text>
</comment>
<protein>
    <recommendedName>
        <fullName evidence="4">Meiotic recombination protein DMC1</fullName>
    </recommendedName>
</protein>
<dbReference type="OrthoDB" id="5420410at2759"/>
<sequence>MQDDSSNEFYRTLTLDLHRHKSRTSAYVAVFFDLPLKAERVNEKSVRCQSIKNCAGEAPEGDSYQAISTLCNDAIASIAQLATPSTMDSPEPGGFVHPGLSSPPPSSVTSSSANGALPRPRGTPLKSGSSKESSFIRYVDQGILHIQRRYAKRDSNEHWGGLKGYENFKEAGKDVERLVDIVWVSGTPSLQIPYLLSLALLIQTIVPGFAPSPRAMFGILSKLDHAFASLLQGRDVDTGEPLPGFDRGRHVSDTEKVRIKSLVERTRVCVVEVMKEGDFDPADTEEPLDSADESMDDDEAYDGLAEVGSWDMEIAKVYDRTIVELGDTLGGEPIGIVTE</sequence>
<dbReference type="InterPro" id="IPR031349">
    <property type="entry name" value="Tfb6"/>
</dbReference>
<dbReference type="STRING" id="331657.A0A4U0WS29"/>
<dbReference type="PANTHER" id="PTHR37781:SF1">
    <property type="entry name" value="ADR380WP"/>
    <property type="match status" value="1"/>
</dbReference>
<name>A0A4U0WS29_9PEZI</name>
<feature type="region of interest" description="Disordered" evidence="1">
    <location>
        <begin position="84"/>
        <end position="130"/>
    </location>
</feature>
<proteinExistence type="predicted"/>
<dbReference type="EMBL" id="NAJN01001038">
    <property type="protein sequence ID" value="TKA66284.1"/>
    <property type="molecule type" value="Genomic_DNA"/>
</dbReference>
<dbReference type="GO" id="GO:0005675">
    <property type="term" value="C:transcription factor TFIIH holo complex"/>
    <property type="evidence" value="ECO:0007669"/>
    <property type="project" value="TreeGrafter"/>
</dbReference>
<keyword evidence="3" id="KW-1185">Reference proteome</keyword>
<reference evidence="2 3" key="1">
    <citation type="submission" date="2017-03" db="EMBL/GenBank/DDBJ databases">
        <title>Genomes of endolithic fungi from Antarctica.</title>
        <authorList>
            <person name="Coleine C."/>
            <person name="Masonjones S."/>
            <person name="Stajich J.E."/>
        </authorList>
    </citation>
    <scope>NUCLEOTIDE SEQUENCE [LARGE SCALE GENOMIC DNA]</scope>
    <source>
        <strain evidence="2 3">CCFEE 5187</strain>
    </source>
</reference>
<evidence type="ECO:0008006" key="4">
    <source>
        <dbReference type="Google" id="ProtNLM"/>
    </source>
</evidence>
<dbReference type="Proteomes" id="UP000308768">
    <property type="component" value="Unassembled WGS sequence"/>
</dbReference>
<evidence type="ECO:0000256" key="1">
    <source>
        <dbReference type="SAM" id="MobiDB-lite"/>
    </source>
</evidence>
<gene>
    <name evidence="2" type="ORF">B0A49_07810</name>
</gene>